<gene>
    <name evidence="1" type="ORF">S06H3_26899</name>
</gene>
<accession>X1MK91</accession>
<dbReference type="Gene3D" id="2.170.16.10">
    <property type="entry name" value="Hedgehog/Intein (Hint) domain"/>
    <property type="match status" value="1"/>
</dbReference>
<reference evidence="1" key="1">
    <citation type="journal article" date="2014" name="Front. Microbiol.">
        <title>High frequency of phylogenetically diverse reductive dehalogenase-homologous genes in deep subseafloor sedimentary metagenomes.</title>
        <authorList>
            <person name="Kawai M."/>
            <person name="Futagami T."/>
            <person name="Toyoda A."/>
            <person name="Takaki Y."/>
            <person name="Nishi S."/>
            <person name="Hori S."/>
            <person name="Arai W."/>
            <person name="Tsubouchi T."/>
            <person name="Morono Y."/>
            <person name="Uchiyama I."/>
            <person name="Ito T."/>
            <person name="Fujiyama A."/>
            <person name="Inagaki F."/>
            <person name="Takami H."/>
        </authorList>
    </citation>
    <scope>NUCLEOTIDE SEQUENCE</scope>
    <source>
        <strain evidence="1">Expedition CK06-06</strain>
    </source>
</reference>
<dbReference type="SUPFAM" id="SSF51294">
    <property type="entry name" value="Hedgehog/intein (Hint) domain"/>
    <property type="match status" value="1"/>
</dbReference>
<organism evidence="1">
    <name type="scientific">marine sediment metagenome</name>
    <dbReference type="NCBI Taxonomy" id="412755"/>
    <lineage>
        <taxon>unclassified sequences</taxon>
        <taxon>metagenomes</taxon>
        <taxon>ecological metagenomes</taxon>
    </lineage>
</organism>
<evidence type="ECO:0008006" key="2">
    <source>
        <dbReference type="Google" id="ProtNLM"/>
    </source>
</evidence>
<comment type="caution">
    <text evidence="1">The sequence shown here is derived from an EMBL/GenBank/DDBJ whole genome shotgun (WGS) entry which is preliminary data.</text>
</comment>
<evidence type="ECO:0000313" key="1">
    <source>
        <dbReference type="EMBL" id="GAI31708.1"/>
    </source>
</evidence>
<feature type="non-terminal residue" evidence="1">
    <location>
        <position position="292"/>
    </location>
</feature>
<dbReference type="InterPro" id="IPR036844">
    <property type="entry name" value="Hint_dom_sf"/>
</dbReference>
<dbReference type="EMBL" id="BARV01015575">
    <property type="protein sequence ID" value="GAI31708.1"/>
    <property type="molecule type" value="Genomic_DNA"/>
</dbReference>
<sequence length="292" mass="34342">LWIFLDFIKDHPEFNTVEFQEYVIAHNRADRDSGELIDIAESEITRLAGEFAEEHGIKWSVRIRKRIESPTWEEVLAADGMGGIWEEELAKKKRPQDYPKGRFHLDNHFRGASCHKDLRIKMNDHLRGWSIVGDEIIPVLVNGKFKLKPIEKLYQEGWKNAKSLSFDFQEGKAVWRKIENIFPSVHQGEIIRVLQNRGSISVSPNHSLMNDAGEKFLPDEKQLCKAIRNFEIPSLTEFNLGFSDMLFENDRAYFSKNKFKDQKSEKLRIEVRYRVDDEKLRDFLRVLAWYIT</sequence>
<proteinExistence type="predicted"/>
<dbReference type="AlphaFoldDB" id="X1MK91"/>
<feature type="non-terminal residue" evidence="1">
    <location>
        <position position="1"/>
    </location>
</feature>
<protein>
    <recommendedName>
        <fullName evidence="2">Hint domain-containing protein</fullName>
    </recommendedName>
</protein>
<name>X1MK91_9ZZZZ</name>